<evidence type="ECO:0000256" key="3">
    <source>
        <dbReference type="ARBA" id="ARBA00022448"/>
    </source>
</evidence>
<evidence type="ECO:0000256" key="1">
    <source>
        <dbReference type="ARBA" id="ARBA00004477"/>
    </source>
</evidence>
<evidence type="ECO:0000256" key="8">
    <source>
        <dbReference type="ARBA" id="ARBA00022989"/>
    </source>
</evidence>
<keyword evidence="8" id="KW-1133">Transmembrane helix</keyword>
<protein>
    <submittedName>
        <fullName evidence="12">Uncharacterized protein</fullName>
    </submittedName>
</protein>
<keyword evidence="9" id="KW-0472">Membrane</keyword>
<evidence type="ECO:0000256" key="2">
    <source>
        <dbReference type="ARBA" id="ARBA00010120"/>
    </source>
</evidence>
<dbReference type="PANTHER" id="PTHR10585">
    <property type="entry name" value="ER LUMEN PROTEIN RETAINING RECEPTOR"/>
    <property type="match status" value="1"/>
</dbReference>
<organism evidence="12 13">
    <name type="scientific">Ilex paraguariensis</name>
    <name type="common">yerba mate</name>
    <dbReference type="NCBI Taxonomy" id="185542"/>
    <lineage>
        <taxon>Eukaryota</taxon>
        <taxon>Viridiplantae</taxon>
        <taxon>Streptophyta</taxon>
        <taxon>Embryophyta</taxon>
        <taxon>Tracheophyta</taxon>
        <taxon>Spermatophyta</taxon>
        <taxon>Magnoliopsida</taxon>
        <taxon>eudicotyledons</taxon>
        <taxon>Gunneridae</taxon>
        <taxon>Pentapetalae</taxon>
        <taxon>asterids</taxon>
        <taxon>campanulids</taxon>
        <taxon>Aquifoliales</taxon>
        <taxon>Aquifoliaceae</taxon>
        <taxon>Ilex</taxon>
    </lineage>
</organism>
<dbReference type="Proteomes" id="UP001642360">
    <property type="component" value="Unassembled WGS sequence"/>
</dbReference>
<comment type="subcellular location">
    <subcellularLocation>
        <location evidence="1">Endoplasmic reticulum membrane</location>
        <topology evidence="1">Multi-pass membrane protein</topology>
    </subcellularLocation>
</comment>
<evidence type="ECO:0000256" key="7">
    <source>
        <dbReference type="ARBA" id="ARBA00022927"/>
    </source>
</evidence>
<evidence type="ECO:0000256" key="11">
    <source>
        <dbReference type="SAM" id="SignalP"/>
    </source>
</evidence>
<dbReference type="InterPro" id="IPR000133">
    <property type="entry name" value="ER_ret_rcpt"/>
</dbReference>
<evidence type="ECO:0000256" key="9">
    <source>
        <dbReference type="ARBA" id="ARBA00023136"/>
    </source>
</evidence>
<dbReference type="EMBL" id="CAUOFW020001136">
    <property type="protein sequence ID" value="CAK9141436.1"/>
    <property type="molecule type" value="Genomic_DNA"/>
</dbReference>
<dbReference type="GO" id="GO:0016192">
    <property type="term" value="P:vesicle-mediated transport"/>
    <property type="evidence" value="ECO:0007669"/>
    <property type="project" value="UniProtKB-KW"/>
</dbReference>
<proteinExistence type="inferred from homology"/>
<gene>
    <name evidence="12" type="ORF">ILEXP_LOCUS9020</name>
</gene>
<keyword evidence="3" id="KW-0813">Transport</keyword>
<dbReference type="GO" id="GO:0005789">
    <property type="term" value="C:endoplasmic reticulum membrane"/>
    <property type="evidence" value="ECO:0007669"/>
    <property type="project" value="UniProtKB-SubCell"/>
</dbReference>
<name>A0ABC8R8V8_9AQUA</name>
<evidence type="ECO:0000256" key="10">
    <source>
        <dbReference type="ARBA" id="ARBA00023170"/>
    </source>
</evidence>
<evidence type="ECO:0000313" key="12">
    <source>
        <dbReference type="EMBL" id="CAK9141436.1"/>
    </source>
</evidence>
<sequence>MNIFRLAGDMTHLASVLVLLLKIHTIKSCSGISFKTEELYATVFATHYLDIFTDYISLYYNEVSFLRELFLNCLVYKAPQGGSQIL</sequence>
<keyword evidence="7" id="KW-0653">Protein transport</keyword>
<dbReference type="AlphaFoldDB" id="A0ABC8R8V8"/>
<dbReference type="Pfam" id="PF00810">
    <property type="entry name" value="ER_lumen_recept"/>
    <property type="match status" value="1"/>
</dbReference>
<keyword evidence="11" id="KW-0732">Signal</keyword>
<feature type="chain" id="PRO_5044830896" evidence="11">
    <location>
        <begin position="32"/>
        <end position="86"/>
    </location>
</feature>
<dbReference type="GO" id="GO:0015031">
    <property type="term" value="P:protein transport"/>
    <property type="evidence" value="ECO:0007669"/>
    <property type="project" value="UniProtKB-KW"/>
</dbReference>
<feature type="signal peptide" evidence="11">
    <location>
        <begin position="1"/>
        <end position="31"/>
    </location>
</feature>
<keyword evidence="10" id="KW-0675">Receptor</keyword>
<comment type="similarity">
    <text evidence="2">Belongs to the ERD2 family.</text>
</comment>
<evidence type="ECO:0000313" key="13">
    <source>
        <dbReference type="Proteomes" id="UP001642360"/>
    </source>
</evidence>
<keyword evidence="13" id="KW-1185">Reference proteome</keyword>
<reference evidence="12 13" key="1">
    <citation type="submission" date="2024-02" db="EMBL/GenBank/DDBJ databases">
        <authorList>
            <person name="Vignale AGUSTIN F."/>
            <person name="Sosa J E."/>
            <person name="Modenutti C."/>
        </authorList>
    </citation>
    <scope>NUCLEOTIDE SEQUENCE [LARGE SCALE GENOMIC DNA]</scope>
</reference>
<keyword evidence="6" id="KW-0931">ER-Golgi transport</keyword>
<evidence type="ECO:0000256" key="6">
    <source>
        <dbReference type="ARBA" id="ARBA00022892"/>
    </source>
</evidence>
<keyword evidence="4" id="KW-0812">Transmembrane</keyword>
<dbReference type="PRINTS" id="PR00660">
    <property type="entry name" value="ERLUMENR"/>
</dbReference>
<accession>A0ABC8R8V8</accession>
<comment type="caution">
    <text evidence="12">The sequence shown here is derived from an EMBL/GenBank/DDBJ whole genome shotgun (WGS) entry which is preliminary data.</text>
</comment>
<keyword evidence="5" id="KW-0256">Endoplasmic reticulum</keyword>
<evidence type="ECO:0000256" key="4">
    <source>
        <dbReference type="ARBA" id="ARBA00022692"/>
    </source>
</evidence>
<evidence type="ECO:0000256" key="5">
    <source>
        <dbReference type="ARBA" id="ARBA00022824"/>
    </source>
</evidence>